<dbReference type="PANTHER" id="PTHR13593:SF113">
    <property type="entry name" value="SI:DKEY-266F7.9"/>
    <property type="match status" value="1"/>
</dbReference>
<name>A0ABQ6N692_9STRA</name>
<evidence type="ECO:0000256" key="1">
    <source>
        <dbReference type="SAM" id="SignalP"/>
    </source>
</evidence>
<dbReference type="PANTHER" id="PTHR13593">
    <property type="match status" value="1"/>
</dbReference>
<keyword evidence="3" id="KW-1185">Reference proteome</keyword>
<dbReference type="InterPro" id="IPR017946">
    <property type="entry name" value="PLC-like_Pdiesterase_TIM-brl"/>
</dbReference>
<feature type="signal peptide" evidence="1">
    <location>
        <begin position="1"/>
        <end position="21"/>
    </location>
</feature>
<comment type="caution">
    <text evidence="2">The sequence shown here is derived from an EMBL/GenBank/DDBJ whole genome shotgun (WGS) entry which is preliminary data.</text>
</comment>
<dbReference type="Gene3D" id="3.20.20.190">
    <property type="entry name" value="Phosphatidylinositol (PI) phosphodiesterase"/>
    <property type="match status" value="1"/>
</dbReference>
<organism evidence="2 3">
    <name type="scientific">Tetraparma gracilis</name>
    <dbReference type="NCBI Taxonomy" id="2962635"/>
    <lineage>
        <taxon>Eukaryota</taxon>
        <taxon>Sar</taxon>
        <taxon>Stramenopiles</taxon>
        <taxon>Ochrophyta</taxon>
        <taxon>Bolidophyceae</taxon>
        <taxon>Parmales</taxon>
        <taxon>Triparmaceae</taxon>
        <taxon>Tetraparma</taxon>
    </lineage>
</organism>
<evidence type="ECO:0000313" key="3">
    <source>
        <dbReference type="Proteomes" id="UP001165060"/>
    </source>
</evidence>
<evidence type="ECO:0008006" key="4">
    <source>
        <dbReference type="Google" id="ProtNLM"/>
    </source>
</evidence>
<evidence type="ECO:0000313" key="2">
    <source>
        <dbReference type="EMBL" id="GMI41601.1"/>
    </source>
</evidence>
<dbReference type="SUPFAM" id="SSF51695">
    <property type="entry name" value="PLC-like phosphodiesterases"/>
    <property type="match status" value="1"/>
</dbReference>
<accession>A0ABQ6N692</accession>
<feature type="chain" id="PRO_5046260080" description="PLC-like phosphodiesterase" evidence="1">
    <location>
        <begin position="22"/>
        <end position="385"/>
    </location>
</feature>
<gene>
    <name evidence="2" type="ORF">TeGR_g5868</name>
</gene>
<proteinExistence type="predicted"/>
<dbReference type="EMBL" id="BRYB01002229">
    <property type="protein sequence ID" value="GMI41601.1"/>
    <property type="molecule type" value="Genomic_DNA"/>
</dbReference>
<reference evidence="2 3" key="1">
    <citation type="journal article" date="2023" name="Commun. Biol.">
        <title>Genome analysis of Parmales, the sister group of diatoms, reveals the evolutionary specialization of diatoms from phago-mixotrophs to photoautotrophs.</title>
        <authorList>
            <person name="Ban H."/>
            <person name="Sato S."/>
            <person name="Yoshikawa S."/>
            <person name="Yamada K."/>
            <person name="Nakamura Y."/>
            <person name="Ichinomiya M."/>
            <person name="Sato N."/>
            <person name="Blanc-Mathieu R."/>
            <person name="Endo H."/>
            <person name="Kuwata A."/>
            <person name="Ogata H."/>
        </authorList>
    </citation>
    <scope>NUCLEOTIDE SEQUENCE [LARGE SCALE GENOMIC DNA]</scope>
</reference>
<dbReference type="InterPro" id="IPR051057">
    <property type="entry name" value="PI-PLC_domain"/>
</dbReference>
<sequence>MAPAPLLPSLVLLLLCAPALAQAGSLDAIPLKEFGHIMAHDAASGYLSKSAPIRGEVVDWTKTQELPTNSMADLLNCGARSFDWRPAWHDGKLVGHHGDINVDHEFAESLAEIKGWADANPEELVMMHIWDCASDDDAIDCGAKVLEALASLELPTVTSCAPLVNVTLGEAKRMGKLSSGGTVLPVYADGGLCTAANYDESIACWGSQSPFFTLRAASGAADGAVSCIAARGIDEAESYASLGLAERVAVQECIDALPPADQEHLQALFTYSCWVDGSSRDKPVNQMLAYLDGVATNGLATALPLYQAQALWEESTASVVIGELHLSSLLNDEVKSEMNKMVAGYIRDGRWANINQIELNNVCDAGPDVLAALQEFNEGHAAAKR</sequence>
<keyword evidence="1" id="KW-0732">Signal</keyword>
<protein>
    <recommendedName>
        <fullName evidence="4">PLC-like phosphodiesterase</fullName>
    </recommendedName>
</protein>
<dbReference type="Proteomes" id="UP001165060">
    <property type="component" value="Unassembled WGS sequence"/>
</dbReference>